<proteinExistence type="predicted"/>
<protein>
    <submittedName>
        <fullName evidence="1">Uncharacterized protein</fullName>
    </submittedName>
</protein>
<accession>A0AAU6PIR9</accession>
<organism evidence="1">
    <name type="scientific">Catillopecten margaritatus gill symbiont</name>
    <dbReference type="NCBI Taxonomy" id="3083288"/>
    <lineage>
        <taxon>Bacteria</taxon>
        <taxon>Pseudomonadati</taxon>
        <taxon>Pseudomonadota</taxon>
        <taxon>Gammaproteobacteria</taxon>
        <taxon>sulfur-oxidizing symbionts</taxon>
    </lineage>
</organism>
<dbReference type="EMBL" id="CP138327">
    <property type="protein sequence ID" value="WXU00882.1"/>
    <property type="molecule type" value="Genomic_DNA"/>
</dbReference>
<evidence type="ECO:0000313" key="1">
    <source>
        <dbReference type="EMBL" id="WXU00882.1"/>
    </source>
</evidence>
<gene>
    <name evidence="1" type="ORF">Ctma_1617</name>
</gene>
<reference evidence="1" key="1">
    <citation type="submission" date="2023-10" db="EMBL/GenBank/DDBJ databases">
        <title>The first scallop-associated chemosynthetic bacterial symbiont.</title>
        <authorList>
            <person name="Lin Y.-T."/>
            <person name="Sun J."/>
            <person name="Ip J.C.-H."/>
            <person name="He X."/>
            <person name="Gao Z.-M."/>
            <person name="Perez M."/>
            <person name="Xu T."/>
            <person name="Qian P.-Y."/>
            <person name="Qiu J.-W."/>
        </authorList>
    </citation>
    <scope>NUCLEOTIDE SEQUENCE</scope>
    <source>
        <strain evidence="1">Gill1</strain>
    </source>
</reference>
<sequence>MSSGYVLNFSNRTFEEYIVESVGIEIYCQEYSNMPSDSKANYMRAFGKKESNYVVGKLLVDIFDDWSELKESNNPDTSPEECLKIALRLKESAPIPEIGIIQAISNEKDFEELAKFVRESIEKNEPEHGLDRLHTFLVKYFRVKCQKMEISIDKKRPLHSLVGEYIKALKKNNLIESDMTERILKSSISVMESFNHVKVIIKVMLMIIKY</sequence>
<dbReference type="AlphaFoldDB" id="A0AAU6PIR9"/>
<name>A0AAU6PIR9_9GAMM</name>